<evidence type="ECO:0000313" key="1">
    <source>
        <dbReference type="EMBL" id="TDG00341.1"/>
    </source>
</evidence>
<proteinExistence type="predicted"/>
<organism evidence="1 2">
    <name type="scientific">Paenibacillus piri</name>
    <dbReference type="NCBI Taxonomy" id="2547395"/>
    <lineage>
        <taxon>Bacteria</taxon>
        <taxon>Bacillati</taxon>
        <taxon>Bacillota</taxon>
        <taxon>Bacilli</taxon>
        <taxon>Bacillales</taxon>
        <taxon>Paenibacillaceae</taxon>
        <taxon>Paenibacillus</taxon>
    </lineage>
</organism>
<comment type="caution">
    <text evidence="1">The sequence shown here is derived from an EMBL/GenBank/DDBJ whole genome shotgun (WGS) entry which is preliminary data.</text>
</comment>
<accession>A0A4R5KZ32</accession>
<dbReference type="AlphaFoldDB" id="A0A4R5KZ32"/>
<dbReference type="EMBL" id="SMRT01000001">
    <property type="protein sequence ID" value="TDG00341.1"/>
    <property type="molecule type" value="Genomic_DNA"/>
</dbReference>
<dbReference type="OrthoDB" id="9798161at2"/>
<reference evidence="1 2" key="1">
    <citation type="submission" date="2019-03" db="EMBL/GenBank/DDBJ databases">
        <title>This is whole genome sequence of Paenibacillus sp MS74 strain.</title>
        <authorList>
            <person name="Trinh H.N."/>
        </authorList>
    </citation>
    <scope>NUCLEOTIDE SEQUENCE [LARGE SCALE GENOMIC DNA]</scope>
    <source>
        <strain evidence="1 2">MS74</strain>
    </source>
</reference>
<keyword evidence="2" id="KW-1185">Reference proteome</keyword>
<evidence type="ECO:0000313" key="2">
    <source>
        <dbReference type="Proteomes" id="UP000295636"/>
    </source>
</evidence>
<gene>
    <name evidence="1" type="ORF">E1757_01475</name>
</gene>
<name>A0A4R5KZ32_9BACL</name>
<sequence>MTTENIKRSRTCVYNVNFTSFGRLSISDRKLFLKFPQLKERLWGGPLWNSSCFIEPSSRRGEVTSPDDLRSSPIHWREVHWIMEMKAYATIMSFESLEYRMRMLVCPDVVNRSSRRSLGRRLYDAIGQQPPRRCIPHISNGALHQAYNTDFSDNE</sequence>
<dbReference type="Proteomes" id="UP000295636">
    <property type="component" value="Unassembled WGS sequence"/>
</dbReference>
<protein>
    <submittedName>
        <fullName evidence="1">Uncharacterized protein</fullName>
    </submittedName>
</protein>